<dbReference type="Proteomes" id="UP000292935">
    <property type="component" value="Unassembled WGS sequence"/>
</dbReference>
<reference evidence="1 2" key="1">
    <citation type="submission" date="2019-01" db="EMBL/GenBank/DDBJ databases">
        <authorList>
            <person name="Li J."/>
        </authorList>
    </citation>
    <scope>NUCLEOTIDE SEQUENCE [LARGE SCALE GENOMIC DNA]</scope>
    <source>
        <strain evidence="1 2">CCUG 35506</strain>
    </source>
</reference>
<dbReference type="InterPro" id="IPR059226">
    <property type="entry name" value="Choice_anch_Q_dom"/>
</dbReference>
<dbReference type="InterPro" id="IPR011050">
    <property type="entry name" value="Pectin_lyase_fold/virulence"/>
</dbReference>
<gene>
    <name evidence="1" type="ORF">ESP57_12620</name>
</gene>
<comment type="caution">
    <text evidence="1">The sequence shown here is derived from an EMBL/GenBank/DDBJ whole genome shotgun (WGS) entry which is preliminary data.</text>
</comment>
<evidence type="ECO:0008006" key="3">
    <source>
        <dbReference type="Google" id="ProtNLM"/>
    </source>
</evidence>
<accession>A0A4Q2JN90</accession>
<keyword evidence="2" id="KW-1185">Reference proteome</keyword>
<evidence type="ECO:0000313" key="1">
    <source>
        <dbReference type="EMBL" id="RXZ47408.1"/>
    </source>
</evidence>
<dbReference type="EMBL" id="SDPO01000003">
    <property type="protein sequence ID" value="RXZ47408.1"/>
    <property type="molecule type" value="Genomic_DNA"/>
</dbReference>
<evidence type="ECO:0000313" key="2">
    <source>
        <dbReference type="Proteomes" id="UP000292935"/>
    </source>
</evidence>
<organism evidence="1 2">
    <name type="scientific">Agromyces fucosus</name>
    <dbReference type="NCBI Taxonomy" id="41985"/>
    <lineage>
        <taxon>Bacteria</taxon>
        <taxon>Bacillati</taxon>
        <taxon>Actinomycetota</taxon>
        <taxon>Actinomycetes</taxon>
        <taxon>Micrococcales</taxon>
        <taxon>Microbacteriaceae</taxon>
        <taxon>Agromyces</taxon>
    </lineage>
</organism>
<protein>
    <recommendedName>
        <fullName evidence="3">HYR domain-containing protein</fullName>
    </recommendedName>
</protein>
<dbReference type="NCBIfam" id="NF041518">
    <property type="entry name" value="choice_anch_Q"/>
    <property type="match status" value="1"/>
</dbReference>
<dbReference type="AlphaFoldDB" id="A0A4Q2JN90"/>
<proteinExistence type="predicted"/>
<dbReference type="SUPFAM" id="SSF51126">
    <property type="entry name" value="Pectin lyase-like"/>
    <property type="match status" value="1"/>
</dbReference>
<dbReference type="OrthoDB" id="6828855at2"/>
<sequence>MSNSTFTGNAAVRGVAGSGGFTDGGAQNGADAGGAIFTVGGRLTITNSTIAGNESTGDGAGVVVYKPTTGDPTSLELRNTIVAGNTGRDECFVLGGVATSGAGNLVTPHATDARTSCPAITQSADPELAPLALNAPGRTPTMAVGGLSPAVNTGDLASAPLDDQRGISRPQFGSVDIGAYEFEGGADATAPRAAPAVTSGSGLDGWSTTDVAVDWGWSDGVGGTGIDPSRCTLGSTSAGEGSAILMSASCTDLAGNTSTSEYTVKVDKTAPVVTCDAAPRFVVGGAPTIGLSATVTDALSGPGSSPVTAQLTATDLAATGVFSRPLTGADVAGSTTTVDCEFVVAYGFSGFLQPVPQTSYKRGSNLPVRFQLTAASGQSISDAVAAALLSPRCLVSVTFDGLARGCATYNAVSNTFQFDVKTTKAIAAGTHTIGILVKSGAGDILNANTAPVQLR</sequence>
<name>A0A4Q2JN90_9MICO</name>